<dbReference type="Pfam" id="PF08881">
    <property type="entry name" value="CVNH"/>
    <property type="match status" value="1"/>
</dbReference>
<evidence type="ECO:0000313" key="2">
    <source>
        <dbReference type="EMBL" id="PYH82744.1"/>
    </source>
</evidence>
<organism evidence="2 3">
    <name type="scientific">Aspergillus uvarum CBS 121591</name>
    <dbReference type="NCBI Taxonomy" id="1448315"/>
    <lineage>
        <taxon>Eukaryota</taxon>
        <taxon>Fungi</taxon>
        <taxon>Dikarya</taxon>
        <taxon>Ascomycota</taxon>
        <taxon>Pezizomycotina</taxon>
        <taxon>Eurotiomycetes</taxon>
        <taxon>Eurotiomycetidae</taxon>
        <taxon>Eurotiales</taxon>
        <taxon>Aspergillaceae</taxon>
        <taxon>Aspergillus</taxon>
        <taxon>Aspergillus subgen. Circumdati</taxon>
    </lineage>
</organism>
<dbReference type="Proteomes" id="UP000248340">
    <property type="component" value="Unassembled WGS sequence"/>
</dbReference>
<dbReference type="InterPro" id="IPR011058">
    <property type="entry name" value="Cyanovirin-N"/>
</dbReference>
<name>A0A319CC42_9EURO</name>
<dbReference type="AlphaFoldDB" id="A0A319CC42"/>
<accession>A0A319CC42</accession>
<protein>
    <recommendedName>
        <fullName evidence="1">Cyanovirin-N domain-containing protein</fullName>
    </recommendedName>
</protein>
<dbReference type="EMBL" id="KZ821694">
    <property type="protein sequence ID" value="PYH82744.1"/>
    <property type="molecule type" value="Genomic_DNA"/>
</dbReference>
<dbReference type="Gene3D" id="2.30.60.10">
    <property type="entry name" value="Cyanovirin-N"/>
    <property type="match status" value="1"/>
</dbReference>
<dbReference type="RefSeq" id="XP_025492944.1">
    <property type="nucleotide sequence ID" value="XM_025638575.1"/>
</dbReference>
<gene>
    <name evidence="2" type="ORF">BO82DRAFT_391537</name>
</gene>
<evidence type="ECO:0000259" key="1">
    <source>
        <dbReference type="Pfam" id="PF08881"/>
    </source>
</evidence>
<evidence type="ECO:0000313" key="3">
    <source>
        <dbReference type="Proteomes" id="UP000248340"/>
    </source>
</evidence>
<dbReference type="InterPro" id="IPR036673">
    <property type="entry name" value="Cyanovirin-N_sf"/>
</dbReference>
<dbReference type="SUPFAM" id="SSF51322">
    <property type="entry name" value="Cyanovirin-N"/>
    <property type="match status" value="1"/>
</dbReference>
<reference evidence="2 3" key="1">
    <citation type="submission" date="2016-12" db="EMBL/GenBank/DDBJ databases">
        <title>The genomes of Aspergillus section Nigri reveals drivers in fungal speciation.</title>
        <authorList>
            <consortium name="DOE Joint Genome Institute"/>
            <person name="Vesth T.C."/>
            <person name="Nybo J."/>
            <person name="Theobald S."/>
            <person name="Brandl J."/>
            <person name="Frisvad J.C."/>
            <person name="Nielsen K.F."/>
            <person name="Lyhne E.K."/>
            <person name="Kogle M.E."/>
            <person name="Kuo A."/>
            <person name="Riley R."/>
            <person name="Clum A."/>
            <person name="Nolan M."/>
            <person name="Lipzen A."/>
            <person name="Salamov A."/>
            <person name="Henrissat B."/>
            <person name="Wiebenga A."/>
            <person name="De Vries R.P."/>
            <person name="Grigoriev I.V."/>
            <person name="Mortensen U.H."/>
            <person name="Andersen M.R."/>
            <person name="Baker S.E."/>
        </authorList>
    </citation>
    <scope>NUCLEOTIDE SEQUENCE [LARGE SCALE GENOMIC DNA]</scope>
    <source>
        <strain evidence="2 3">CBS 121591</strain>
    </source>
</reference>
<keyword evidence="3" id="KW-1185">Reference proteome</keyword>
<dbReference type="OrthoDB" id="2441380at2759"/>
<dbReference type="GeneID" id="37141317"/>
<dbReference type="VEuPathDB" id="FungiDB:BO82DRAFT_391537"/>
<sequence>MSYDEPWWQYADNITVRNGATLCADLQDDDGNYQQAEVNLDNYLGVYYGHIQWGATRFTNYVKGLEFHDGNGGEPYFTVTVPREFWPDGKPDHVPGRWDETKFSLDAVHIKNDNGSFRIDVGDGPHDARDLRSVTFSFEVNANKLSTFQITDSDGDMLECRGTIYRGTPGHLEQGFWHTFSSSNATINWNGENAMNTSLESGFGTVNTTEGSFDLKFRSGNAEDIVIRGTLDSTVEKWGFARGFDDSVYNIVAEVNWEDLPGERSRERAMQRGRWTVYQEAEYRERKGLPELEEWEIKEYEDKAREKQRNKRRHRSDYD</sequence>
<feature type="domain" description="Cyanovirin-N" evidence="1">
    <location>
        <begin position="11"/>
        <end position="117"/>
    </location>
</feature>
<proteinExistence type="predicted"/>